<dbReference type="Proteomes" id="UP001341281">
    <property type="component" value="Chromosome 08"/>
</dbReference>
<proteinExistence type="predicted"/>
<dbReference type="AlphaFoldDB" id="A0AAQ3UE41"/>
<accession>A0AAQ3UE41</accession>
<evidence type="ECO:0000313" key="1">
    <source>
        <dbReference type="EMBL" id="WVZ90719.1"/>
    </source>
</evidence>
<gene>
    <name evidence="1" type="ORF">U9M48_036998</name>
</gene>
<organism evidence="1 2">
    <name type="scientific">Paspalum notatum var. saurae</name>
    <dbReference type="NCBI Taxonomy" id="547442"/>
    <lineage>
        <taxon>Eukaryota</taxon>
        <taxon>Viridiplantae</taxon>
        <taxon>Streptophyta</taxon>
        <taxon>Embryophyta</taxon>
        <taxon>Tracheophyta</taxon>
        <taxon>Spermatophyta</taxon>
        <taxon>Magnoliopsida</taxon>
        <taxon>Liliopsida</taxon>
        <taxon>Poales</taxon>
        <taxon>Poaceae</taxon>
        <taxon>PACMAD clade</taxon>
        <taxon>Panicoideae</taxon>
        <taxon>Andropogonodae</taxon>
        <taxon>Paspaleae</taxon>
        <taxon>Paspalinae</taxon>
        <taxon>Paspalum</taxon>
    </lineage>
</organism>
<keyword evidence="2" id="KW-1185">Reference proteome</keyword>
<name>A0AAQ3UE41_PASNO</name>
<evidence type="ECO:0000313" key="2">
    <source>
        <dbReference type="Proteomes" id="UP001341281"/>
    </source>
</evidence>
<sequence length="91" mass="10831">MAHLSKWLYKLLNSYGIWQQLIYNKFLGSTSLSQVECRPKDSHFWSGVLKAKWDFLRLWLKMDHMCAFGRTSGWAQHHYELNIMSLKHSKA</sequence>
<reference evidence="1 2" key="1">
    <citation type="submission" date="2024-02" db="EMBL/GenBank/DDBJ databases">
        <title>High-quality chromosome-scale genome assembly of Pensacola bahiagrass (Paspalum notatum Flugge var. saurae).</title>
        <authorList>
            <person name="Vega J.M."/>
            <person name="Podio M."/>
            <person name="Orjuela J."/>
            <person name="Siena L.A."/>
            <person name="Pessino S.C."/>
            <person name="Combes M.C."/>
            <person name="Mariac C."/>
            <person name="Albertini E."/>
            <person name="Pupilli F."/>
            <person name="Ortiz J.P.A."/>
            <person name="Leblanc O."/>
        </authorList>
    </citation>
    <scope>NUCLEOTIDE SEQUENCE [LARGE SCALE GENOMIC DNA]</scope>
    <source>
        <strain evidence="1">R1</strain>
        <tissue evidence="1">Leaf</tissue>
    </source>
</reference>
<protein>
    <submittedName>
        <fullName evidence="1">Uncharacterized protein</fullName>
    </submittedName>
</protein>
<dbReference type="EMBL" id="CP144752">
    <property type="protein sequence ID" value="WVZ90719.1"/>
    <property type="molecule type" value="Genomic_DNA"/>
</dbReference>